<evidence type="ECO:0000313" key="5">
    <source>
        <dbReference type="EMBL" id="CUB02806.1"/>
    </source>
</evidence>
<dbReference type="Gene3D" id="3.40.390.10">
    <property type="entry name" value="Collagenase (Catalytic Domain)"/>
    <property type="match status" value="1"/>
</dbReference>
<sequence length="518" mass="56442">MSDLDTFLEQYGLSAIDARAFIYANLSSPEIIYETAGVYNVSFSMLAELYGQGVTEEQVKQFFSQFGLDTTDSAPQSDVTALFPDKESVLGARSITVNTVSAFSDRTTPYIETVLTREDWDGATVTYNFPNTLPDSHRESYETSFGWRPLNEIERASFVDIANRQNQYIDVELVQVFDAVEADIQVVAVIQDSTTEAFAFFPAYGIGGDIFLNAEGLALNPNYYAPGGYGISTMAHELGHAMGGDHTFEGDSVLPVEFDNTYFSIMTYTETGFVEVEAFVSGGEYYTQETESYRSELGIIDVAALQYAYGANMATNSGDDVYVYNENSRSFDSSNDHYLTIWDAGGVDTIDVSGASYGSLIDLNDYTLSSVSERSAYEEALEVAAEAGLGTFDQVSFIENVINSLGDEAFLNQNNLGIAFGVVIENVVTGAADDVIIDNEVDNLIFAGSGDDILYLGGGGYDQVDGGAGIDSVYLPQAYKDVERYFDQDGYHVLADNFAATLVGVEYIHYSDTTVSIA</sequence>
<evidence type="ECO:0000256" key="1">
    <source>
        <dbReference type="ARBA" id="ARBA00004613"/>
    </source>
</evidence>
<protein>
    <submittedName>
        <fullName evidence="5">Peptidase M10 serralysin C terminal</fullName>
    </submittedName>
</protein>
<proteinExistence type="predicted"/>
<dbReference type="SUPFAM" id="SSF51120">
    <property type="entry name" value="beta-Roll"/>
    <property type="match status" value="1"/>
</dbReference>
<dbReference type="GO" id="GO:0005615">
    <property type="term" value="C:extracellular space"/>
    <property type="evidence" value="ECO:0007669"/>
    <property type="project" value="InterPro"/>
</dbReference>
<dbReference type="Pfam" id="PF08548">
    <property type="entry name" value="Peptidase_M10_C"/>
    <property type="match status" value="1"/>
</dbReference>
<name>A0A0K6IIA8_9GAMM</name>
<dbReference type="Proteomes" id="UP000182769">
    <property type="component" value="Unassembled WGS sequence"/>
</dbReference>
<evidence type="ECO:0000256" key="3">
    <source>
        <dbReference type="ARBA" id="ARBA00022737"/>
    </source>
</evidence>
<gene>
    <name evidence="5" type="ORF">Ga0061065_102143</name>
</gene>
<comment type="subcellular location">
    <subcellularLocation>
        <location evidence="1">Secreted</location>
    </subcellularLocation>
</comment>
<keyword evidence="6" id="KW-1185">Reference proteome</keyword>
<feature type="domain" description="Peptidase M10 serralysin C-terminal" evidence="4">
    <location>
        <begin position="311"/>
        <end position="372"/>
    </location>
</feature>
<dbReference type="Gene3D" id="2.150.10.10">
    <property type="entry name" value="Serralysin-like metalloprotease, C-terminal"/>
    <property type="match status" value="1"/>
</dbReference>
<dbReference type="STRING" id="1137284.GCA_001418205_00648"/>
<dbReference type="GO" id="GO:0005509">
    <property type="term" value="F:calcium ion binding"/>
    <property type="evidence" value="ECO:0007669"/>
    <property type="project" value="InterPro"/>
</dbReference>
<dbReference type="InterPro" id="IPR011049">
    <property type="entry name" value="Serralysin-like_metalloprot_C"/>
</dbReference>
<dbReference type="EMBL" id="CYHG01000002">
    <property type="protein sequence ID" value="CUB02806.1"/>
    <property type="molecule type" value="Genomic_DNA"/>
</dbReference>
<dbReference type="GO" id="GO:0008237">
    <property type="term" value="F:metallopeptidase activity"/>
    <property type="evidence" value="ECO:0007669"/>
    <property type="project" value="InterPro"/>
</dbReference>
<organism evidence="5 6">
    <name type="scientific">Marinomonas fungiae</name>
    <dbReference type="NCBI Taxonomy" id="1137284"/>
    <lineage>
        <taxon>Bacteria</taxon>
        <taxon>Pseudomonadati</taxon>
        <taxon>Pseudomonadota</taxon>
        <taxon>Gammaproteobacteria</taxon>
        <taxon>Oceanospirillales</taxon>
        <taxon>Oceanospirillaceae</taxon>
        <taxon>Marinomonas</taxon>
    </lineage>
</organism>
<evidence type="ECO:0000313" key="6">
    <source>
        <dbReference type="Proteomes" id="UP000182769"/>
    </source>
</evidence>
<evidence type="ECO:0000259" key="4">
    <source>
        <dbReference type="Pfam" id="PF08548"/>
    </source>
</evidence>
<reference evidence="6" key="1">
    <citation type="submission" date="2015-08" db="EMBL/GenBank/DDBJ databases">
        <authorList>
            <person name="Varghese N."/>
        </authorList>
    </citation>
    <scope>NUCLEOTIDE SEQUENCE [LARGE SCALE GENOMIC DNA]</scope>
    <source>
        <strain evidence="6">JCM 18476</strain>
    </source>
</reference>
<dbReference type="InterPro" id="IPR013858">
    <property type="entry name" value="Peptidase_M10B_C"/>
</dbReference>
<dbReference type="RefSeq" id="WP_055461777.1">
    <property type="nucleotide sequence ID" value="NZ_CYHG01000002.1"/>
</dbReference>
<dbReference type="InterPro" id="IPR024079">
    <property type="entry name" value="MetalloPept_cat_dom_sf"/>
</dbReference>
<evidence type="ECO:0000256" key="2">
    <source>
        <dbReference type="ARBA" id="ARBA00022525"/>
    </source>
</evidence>
<keyword evidence="3" id="KW-0677">Repeat</keyword>
<keyword evidence="2" id="KW-0964">Secreted</keyword>
<dbReference type="SUPFAM" id="SSF55486">
    <property type="entry name" value="Metalloproteases ('zincins'), catalytic domain"/>
    <property type="match status" value="1"/>
</dbReference>
<accession>A0A0K6IIA8</accession>
<dbReference type="AlphaFoldDB" id="A0A0K6IIA8"/>